<feature type="signal peptide" evidence="1">
    <location>
        <begin position="1"/>
        <end position="25"/>
    </location>
</feature>
<dbReference type="PATRIC" id="fig|1384056.3.peg.1654"/>
<dbReference type="OrthoDB" id="6058671at2"/>
<dbReference type="EMBL" id="AVCK01000022">
    <property type="protein sequence ID" value="KFN45869.1"/>
    <property type="molecule type" value="Genomic_DNA"/>
</dbReference>
<accession>A0A091B4S3</accession>
<dbReference type="AlphaFoldDB" id="A0A091B4S3"/>
<evidence type="ECO:0000313" key="3">
    <source>
        <dbReference type="Proteomes" id="UP000029393"/>
    </source>
</evidence>
<dbReference type="NCBIfam" id="NF047450">
    <property type="entry name" value="post-PEP-CTERM_1"/>
    <property type="match status" value="1"/>
</dbReference>
<sequence length="135" mass="14186">MKITPLRPVAVSLALALCFTQPVLAEDGTAPGSKTAIDRETGRLRATTVAEDRELERDAARLAAQSRGKPAPGAAALVRPATESEALQTQVRHADGTVSMQVPESLDSQVVATRDADGRLVVTHAEATAEGHDHD</sequence>
<dbReference type="Proteomes" id="UP000029393">
    <property type="component" value="Unassembled WGS sequence"/>
</dbReference>
<evidence type="ECO:0000313" key="2">
    <source>
        <dbReference type="EMBL" id="KFN45869.1"/>
    </source>
</evidence>
<proteinExistence type="predicted"/>
<dbReference type="RefSeq" id="WP_052575303.1">
    <property type="nucleotide sequence ID" value="NZ_AVCK01000022.1"/>
</dbReference>
<keyword evidence="1" id="KW-0732">Signal</keyword>
<organism evidence="2 3">
    <name type="scientific">Arenimonas metalli CF5-1</name>
    <dbReference type="NCBI Taxonomy" id="1384056"/>
    <lineage>
        <taxon>Bacteria</taxon>
        <taxon>Pseudomonadati</taxon>
        <taxon>Pseudomonadota</taxon>
        <taxon>Gammaproteobacteria</taxon>
        <taxon>Lysobacterales</taxon>
        <taxon>Lysobacteraceae</taxon>
        <taxon>Arenimonas</taxon>
    </lineage>
</organism>
<name>A0A091B4S3_9GAMM</name>
<gene>
    <name evidence="2" type="ORF">N787_02675</name>
</gene>
<keyword evidence="3" id="KW-1185">Reference proteome</keyword>
<comment type="caution">
    <text evidence="2">The sequence shown here is derived from an EMBL/GenBank/DDBJ whole genome shotgun (WGS) entry which is preliminary data.</text>
</comment>
<evidence type="ECO:0000256" key="1">
    <source>
        <dbReference type="SAM" id="SignalP"/>
    </source>
</evidence>
<reference evidence="2 3" key="1">
    <citation type="submission" date="2013-09" db="EMBL/GenBank/DDBJ databases">
        <title>Genome sequencing of Arenimonas metalli.</title>
        <authorList>
            <person name="Chen F."/>
            <person name="Wang G."/>
        </authorList>
    </citation>
    <scope>NUCLEOTIDE SEQUENCE [LARGE SCALE GENOMIC DNA]</scope>
    <source>
        <strain evidence="2 3">CF5-1</strain>
    </source>
</reference>
<protein>
    <recommendedName>
        <fullName evidence="4">Secreted protein</fullName>
    </recommendedName>
</protein>
<dbReference type="STRING" id="1384056.N787_02675"/>
<evidence type="ECO:0008006" key="4">
    <source>
        <dbReference type="Google" id="ProtNLM"/>
    </source>
</evidence>
<feature type="chain" id="PRO_5001869394" description="Secreted protein" evidence="1">
    <location>
        <begin position="26"/>
        <end position="135"/>
    </location>
</feature>